<dbReference type="PANTHER" id="PTHR42794:SF1">
    <property type="entry name" value="HEMIN IMPORT ATP-BINDING PROTEIN HMUV"/>
    <property type="match status" value="1"/>
</dbReference>
<dbReference type="EMBL" id="RBZN01000006">
    <property type="protein sequence ID" value="RKQ19086.1"/>
    <property type="molecule type" value="Genomic_DNA"/>
</dbReference>
<evidence type="ECO:0000259" key="5">
    <source>
        <dbReference type="PROSITE" id="PS50893"/>
    </source>
</evidence>
<evidence type="ECO:0000256" key="3">
    <source>
        <dbReference type="ARBA" id="ARBA00022840"/>
    </source>
</evidence>
<organism evidence="6 7">
    <name type="scientific">Ureibacillus endophyticus</name>
    <dbReference type="NCBI Taxonomy" id="1978490"/>
    <lineage>
        <taxon>Bacteria</taxon>
        <taxon>Bacillati</taxon>
        <taxon>Bacillota</taxon>
        <taxon>Bacilli</taxon>
        <taxon>Bacillales</taxon>
        <taxon>Caryophanaceae</taxon>
        <taxon>Ureibacillus</taxon>
    </lineage>
</organism>
<protein>
    <submittedName>
        <fullName evidence="6">ABC transporter ATP-binding protein</fullName>
    </submittedName>
</protein>
<sequence length="429" mass="48291">MIKIENLVGGYSNAPVLTGINLEIHRGEFFALLGPNGSGKTTLFKMITGQLPIQSGNVLLSDKEISSYSKIEKAKKVAVLTQEVQVSFDYTVEEIISLGRYPHQKGLLKSLSKDDQRIIEEMMDITKISHFRKTQFKKLSGGEKQRVLLAKALAQEPEVLLLDEPTNHLDIKHTFQLLDLLKERQKTKGLTIFSILHDLNVAALYADRFALLHNGTLKEVGDVELLRKAEQLQDVYQVKVNAQSHPTVPKPQLLMTPEYSKDIENISFKDSYEIKKNENVTHIQFSKPLRTMSNGAFGEGIQWFKHFYFTDNTEKHGISNDKQACIVPTENIMITENSQMMAVVGMEKGSYKILLFLDGHFSDGELINGFMALTEGKMHAVKCLDSNSLDTQLLAVTQQGRKITAQEIREFIYSAITKATGMKLRLEVG</sequence>
<evidence type="ECO:0000256" key="1">
    <source>
        <dbReference type="ARBA" id="ARBA00022448"/>
    </source>
</evidence>
<accession>A0A494Z947</accession>
<keyword evidence="4" id="KW-1278">Translocase</keyword>
<dbReference type="SMART" id="SM00382">
    <property type="entry name" value="AAA"/>
    <property type="match status" value="1"/>
</dbReference>
<proteinExistence type="predicted"/>
<evidence type="ECO:0000313" key="7">
    <source>
        <dbReference type="Proteomes" id="UP000272238"/>
    </source>
</evidence>
<dbReference type="InterPro" id="IPR003593">
    <property type="entry name" value="AAA+_ATPase"/>
</dbReference>
<dbReference type="Pfam" id="PF00005">
    <property type="entry name" value="ABC_tran"/>
    <property type="match status" value="1"/>
</dbReference>
<dbReference type="GO" id="GO:0016887">
    <property type="term" value="F:ATP hydrolysis activity"/>
    <property type="evidence" value="ECO:0007669"/>
    <property type="project" value="InterPro"/>
</dbReference>
<dbReference type="Gene3D" id="3.40.50.300">
    <property type="entry name" value="P-loop containing nucleotide triphosphate hydrolases"/>
    <property type="match status" value="1"/>
</dbReference>
<dbReference type="GO" id="GO:0005524">
    <property type="term" value="F:ATP binding"/>
    <property type="evidence" value="ECO:0007669"/>
    <property type="project" value="UniProtKB-KW"/>
</dbReference>
<dbReference type="InterPro" id="IPR017871">
    <property type="entry name" value="ABC_transporter-like_CS"/>
</dbReference>
<dbReference type="OrthoDB" id="9787851at2"/>
<dbReference type="PROSITE" id="PS50893">
    <property type="entry name" value="ABC_TRANSPORTER_2"/>
    <property type="match status" value="1"/>
</dbReference>
<dbReference type="CDD" id="cd03214">
    <property type="entry name" value="ABC_Iron-Siderophores_B12_Hemin"/>
    <property type="match status" value="1"/>
</dbReference>
<dbReference type="InterPro" id="IPR027417">
    <property type="entry name" value="P-loop_NTPase"/>
</dbReference>
<dbReference type="InterPro" id="IPR003439">
    <property type="entry name" value="ABC_transporter-like_ATP-bd"/>
</dbReference>
<dbReference type="FunFam" id="3.40.50.300:FF:000134">
    <property type="entry name" value="Iron-enterobactin ABC transporter ATP-binding protein"/>
    <property type="match status" value="1"/>
</dbReference>
<dbReference type="PANTHER" id="PTHR42794">
    <property type="entry name" value="HEMIN IMPORT ATP-BINDING PROTEIN HMUV"/>
    <property type="match status" value="1"/>
</dbReference>
<evidence type="ECO:0000313" key="6">
    <source>
        <dbReference type="EMBL" id="RKQ19086.1"/>
    </source>
</evidence>
<evidence type="ECO:0000256" key="2">
    <source>
        <dbReference type="ARBA" id="ARBA00022741"/>
    </source>
</evidence>
<keyword evidence="3 6" id="KW-0067">ATP-binding</keyword>
<evidence type="ECO:0000256" key="4">
    <source>
        <dbReference type="ARBA" id="ARBA00022967"/>
    </source>
</evidence>
<keyword evidence="2" id="KW-0547">Nucleotide-binding</keyword>
<comment type="caution">
    <text evidence="6">The sequence shown here is derived from an EMBL/GenBank/DDBJ whole genome shotgun (WGS) entry which is preliminary data.</text>
</comment>
<keyword evidence="7" id="KW-1185">Reference proteome</keyword>
<dbReference type="SUPFAM" id="SSF52540">
    <property type="entry name" value="P-loop containing nucleoside triphosphate hydrolases"/>
    <property type="match status" value="1"/>
</dbReference>
<gene>
    <name evidence="6" type="ORF">D8M03_04540</name>
</gene>
<keyword evidence="1" id="KW-0813">Transport</keyword>
<feature type="domain" description="ABC transporter" evidence="5">
    <location>
        <begin position="2"/>
        <end position="239"/>
    </location>
</feature>
<dbReference type="Proteomes" id="UP000272238">
    <property type="component" value="Unassembled WGS sequence"/>
</dbReference>
<dbReference type="PROSITE" id="PS00211">
    <property type="entry name" value="ABC_TRANSPORTER_1"/>
    <property type="match status" value="1"/>
</dbReference>
<name>A0A494Z947_9BACL</name>
<reference evidence="6 7" key="1">
    <citation type="journal article" date="2016" name="Antonie Van Leeuwenhoek">
        <title>Lysinibacillus endophyticus sp. nov., an indole-3-acetic acid producing endophytic bacterium isolated from corn root (Zea mays cv. Xinken-5).</title>
        <authorList>
            <person name="Yu J."/>
            <person name="Guan X."/>
            <person name="Liu C."/>
            <person name="Xiang W."/>
            <person name="Yu Z."/>
            <person name="Liu X."/>
            <person name="Wang G."/>
        </authorList>
    </citation>
    <scope>NUCLEOTIDE SEQUENCE [LARGE SCALE GENOMIC DNA]</scope>
    <source>
        <strain evidence="6 7">DSM 100506</strain>
    </source>
</reference>
<dbReference type="RefSeq" id="WP_121213553.1">
    <property type="nucleotide sequence ID" value="NZ_JAMYWW010000001.1"/>
</dbReference>
<dbReference type="AlphaFoldDB" id="A0A494Z947"/>